<evidence type="ECO:0000313" key="1">
    <source>
        <dbReference type="EMBL" id="TFF78860.1"/>
    </source>
</evidence>
<organism evidence="2 4">
    <name type="scientific">Aeromonas taiwanensis</name>
    <dbReference type="NCBI Taxonomy" id="633417"/>
    <lineage>
        <taxon>Bacteria</taxon>
        <taxon>Pseudomonadati</taxon>
        <taxon>Pseudomonadota</taxon>
        <taxon>Gammaproteobacteria</taxon>
        <taxon>Aeromonadales</taxon>
        <taxon>Aeromonadaceae</taxon>
        <taxon>Aeromonas</taxon>
    </lineage>
</organism>
<dbReference type="AlphaFoldDB" id="A0A5F0KDK3"/>
<protein>
    <submittedName>
        <fullName evidence="2">Uncharacterized protein</fullName>
    </submittedName>
</protein>
<keyword evidence="3" id="KW-1185">Reference proteome</keyword>
<evidence type="ECO:0000313" key="4">
    <source>
        <dbReference type="Proteomes" id="UP000297914"/>
    </source>
</evidence>
<dbReference type="Proteomes" id="UP000297720">
    <property type="component" value="Unassembled WGS sequence"/>
</dbReference>
<reference evidence="2 4" key="1">
    <citation type="submission" date="2018-06" db="EMBL/GenBank/DDBJ databases">
        <title>Occurrence of a novel blaKPC-2- and qnrS2- harbouring IncP6 plasmid from Aeromonas taiwanensis isolates recovered from the river sediments.</title>
        <authorList>
            <person name="Zheng B."/>
            <person name="Yu X."/>
            <person name="Xiao Y."/>
        </authorList>
    </citation>
    <scope>NUCLEOTIDE SEQUENCE [LARGE SCALE GENOMIC DNA]</scope>
    <source>
        <strain evidence="1 3">1713</strain>
        <strain evidence="2 4">198</strain>
    </source>
</reference>
<accession>A0A5F0KDK3</accession>
<dbReference type="Proteomes" id="UP000297914">
    <property type="component" value="Unassembled WGS sequence"/>
</dbReference>
<evidence type="ECO:0000313" key="2">
    <source>
        <dbReference type="EMBL" id="TFF82612.1"/>
    </source>
</evidence>
<dbReference type="EMBL" id="QORK01000007">
    <property type="protein sequence ID" value="TFF82612.1"/>
    <property type="molecule type" value="Genomic_DNA"/>
</dbReference>
<name>A0A5F0KDK3_9GAMM</name>
<dbReference type="EMBL" id="QORL01000007">
    <property type="protein sequence ID" value="TFF78860.1"/>
    <property type="molecule type" value="Genomic_DNA"/>
</dbReference>
<evidence type="ECO:0000313" key="3">
    <source>
        <dbReference type="Proteomes" id="UP000297720"/>
    </source>
</evidence>
<proteinExistence type="predicted"/>
<sequence length="63" mass="7302">MEFMSEAGRKSMIEELEEARDHFHDVDKELMKITLDIAEGYGMTEEVFSEIMEQMLSEANADL</sequence>
<comment type="caution">
    <text evidence="2">The sequence shown here is derived from an EMBL/GenBank/DDBJ whole genome shotgun (WGS) entry which is preliminary data.</text>
</comment>
<gene>
    <name evidence="1" type="ORF">DRM93_05185</name>
    <name evidence="2" type="ORF">DRM94_05185</name>
</gene>